<feature type="transmembrane region" description="Helical" evidence="1">
    <location>
        <begin position="39"/>
        <end position="58"/>
    </location>
</feature>
<keyword evidence="1" id="KW-0812">Transmembrane</keyword>
<sequence length="130" mass="15211">MIKNIKSSIYLIILIMYILISSVFFNYKADILTKKFDVFSIMILTLLFSILFGFLLNFENLIKKLRMQGKVSWNIPKTLICSILGVIIIISILEYLKIISIWYIMDISKYTLTFIGVLFGYLISDLFEKQ</sequence>
<accession>A0A0E3K4S9</accession>
<dbReference type="AlphaFoldDB" id="A0A0E3K4S9"/>
<keyword evidence="1" id="KW-0472">Membrane</keyword>
<name>A0A0E3K4S9_CLOSL</name>
<evidence type="ECO:0000313" key="3">
    <source>
        <dbReference type="Proteomes" id="UP000033115"/>
    </source>
</evidence>
<feature type="transmembrane region" description="Helical" evidence="1">
    <location>
        <begin position="79"/>
        <end position="104"/>
    </location>
</feature>
<dbReference type="Proteomes" id="UP000033115">
    <property type="component" value="Chromosome"/>
</dbReference>
<dbReference type="HOGENOM" id="CLU_1934407_0_0_9"/>
<protein>
    <submittedName>
        <fullName evidence="2">Uncharacterized protein</fullName>
    </submittedName>
</protein>
<dbReference type="RefSeq" id="WP_029162266.1">
    <property type="nucleotide sequence ID" value="NZ_CP009933.1"/>
</dbReference>
<organism evidence="2 3">
    <name type="scientific">Clostridium scatologenes</name>
    <dbReference type="NCBI Taxonomy" id="1548"/>
    <lineage>
        <taxon>Bacteria</taxon>
        <taxon>Bacillati</taxon>
        <taxon>Bacillota</taxon>
        <taxon>Clostridia</taxon>
        <taxon>Eubacteriales</taxon>
        <taxon>Clostridiaceae</taxon>
        <taxon>Clostridium</taxon>
    </lineage>
</organism>
<feature type="transmembrane region" description="Helical" evidence="1">
    <location>
        <begin position="7"/>
        <end position="27"/>
    </location>
</feature>
<proteinExistence type="predicted"/>
<keyword evidence="1" id="KW-1133">Transmembrane helix</keyword>
<evidence type="ECO:0000313" key="2">
    <source>
        <dbReference type="EMBL" id="AKA72130.1"/>
    </source>
</evidence>
<gene>
    <name evidence="2" type="ORF">CSCA_5005</name>
</gene>
<evidence type="ECO:0000256" key="1">
    <source>
        <dbReference type="SAM" id="Phobius"/>
    </source>
</evidence>
<keyword evidence="3" id="KW-1185">Reference proteome</keyword>
<reference evidence="2 3" key="1">
    <citation type="journal article" date="2015" name="J. Biotechnol.">
        <title>Complete genome sequence of a malodorant-producing acetogen, Clostridium scatologenes ATCC 25775(T).</title>
        <authorList>
            <person name="Zhu Z."/>
            <person name="Guo T."/>
            <person name="Zheng H."/>
            <person name="Song T."/>
            <person name="Ouyang P."/>
            <person name="Xie J."/>
        </authorList>
    </citation>
    <scope>NUCLEOTIDE SEQUENCE [LARGE SCALE GENOMIC DNA]</scope>
    <source>
        <strain evidence="2 3">ATCC 25775</strain>
    </source>
</reference>
<dbReference type="KEGG" id="csq:CSCA_5005"/>
<dbReference type="EMBL" id="CP009933">
    <property type="protein sequence ID" value="AKA72130.1"/>
    <property type="molecule type" value="Genomic_DNA"/>
</dbReference>
<dbReference type="STRING" id="1548.CSCA_5005"/>